<name>V7PIL6_PLAYE</name>
<dbReference type="Proteomes" id="UP000018538">
    <property type="component" value="Unassembled WGS sequence"/>
</dbReference>
<feature type="compositionally biased region" description="Basic and acidic residues" evidence="1">
    <location>
        <begin position="230"/>
        <end position="244"/>
    </location>
</feature>
<reference evidence="2 3" key="1">
    <citation type="submission" date="2013-11" db="EMBL/GenBank/DDBJ databases">
        <title>The Genome Sequence of Plasmodium yoelii 17X.</title>
        <authorList>
            <consortium name="The Broad Institute Genomics Platform"/>
            <consortium name="The Broad Institute Genome Sequencing Center for Infectious Disease"/>
            <person name="Neafsey D."/>
            <person name="Adams J."/>
            <person name="Walker B."/>
            <person name="Young S.K."/>
            <person name="Zeng Q."/>
            <person name="Gargeya S."/>
            <person name="Fitzgerald M."/>
            <person name="Haas B."/>
            <person name="Abouelleil A."/>
            <person name="Alvarado L."/>
            <person name="Chapman S.B."/>
            <person name="Gainer-Dewar J."/>
            <person name="Goldberg J."/>
            <person name="Griggs A."/>
            <person name="Gujja S."/>
            <person name="Hansen M."/>
            <person name="Howarth C."/>
            <person name="Imamovic A."/>
            <person name="Ireland A."/>
            <person name="Larimer J."/>
            <person name="McCowan C."/>
            <person name="Murphy C."/>
            <person name="Pearson M."/>
            <person name="Poon T.W."/>
            <person name="Priest M."/>
            <person name="Roberts A."/>
            <person name="Saif S."/>
            <person name="Shea T."/>
            <person name="Sykes S."/>
            <person name="Wortman J."/>
            <person name="Nusbaum C."/>
            <person name="Birren B."/>
        </authorList>
    </citation>
    <scope>NUCLEOTIDE SEQUENCE [LARGE SCALE GENOMIC DNA]</scope>
    <source>
        <strain evidence="2 3">17X</strain>
    </source>
</reference>
<evidence type="ECO:0000313" key="2">
    <source>
        <dbReference type="EMBL" id="ETB58607.1"/>
    </source>
</evidence>
<accession>V7PIL6</accession>
<gene>
    <name evidence="2" type="ORF">YYC_03780</name>
</gene>
<feature type="region of interest" description="Disordered" evidence="1">
    <location>
        <begin position="198"/>
        <end position="250"/>
    </location>
</feature>
<dbReference type="EMBL" id="KI635773">
    <property type="protein sequence ID" value="ETB58607.1"/>
    <property type="molecule type" value="Genomic_DNA"/>
</dbReference>
<dbReference type="AlphaFoldDB" id="V7PIL6"/>
<evidence type="ECO:0000256" key="1">
    <source>
        <dbReference type="SAM" id="MobiDB-lite"/>
    </source>
</evidence>
<evidence type="ECO:0000313" key="3">
    <source>
        <dbReference type="Proteomes" id="UP000018538"/>
    </source>
</evidence>
<sequence length="375" mass="43846">MISLPLLINEESKRLANKKNDLEDCVIKCYNIPSNINETIFEYLCELLNDKSYKINKIIKPTNQETCSSYPWKIICNDKLASFLLKKKKIFIYDDSEKNNKIYVKIPHGGGGENGEDGENCENCENGEDGENCENCENGEDGENCEDVKDKPFGGGEENVKGAMKRCENSDIWYCTYNSKCEESDNSEYFSDWSSDIKSDEFSENSSNHSKDSDKESENSQLKKNNKKNLNKDRNRIKYSHGNDSDNESVQNCMYNQNDEKNTENFENVENVENIENIEKYIEECLKKGEKKKKKIYKWKNMSKEIKDIPIETLTSEECKFLEKINMKYSKKFNRIIDEDDKKKSKKFFIYFYEGNSNEIIQDIREEDINKNIIL</sequence>
<feature type="compositionally biased region" description="Basic and acidic residues" evidence="1">
    <location>
        <begin position="209"/>
        <end position="218"/>
    </location>
</feature>
<protein>
    <submittedName>
        <fullName evidence="2">Uncharacterized protein</fullName>
    </submittedName>
</protein>
<keyword evidence="3" id="KW-1185">Reference proteome</keyword>
<organism evidence="2 3">
    <name type="scientific">Plasmodium yoelii 17X</name>
    <dbReference type="NCBI Taxonomy" id="1323249"/>
    <lineage>
        <taxon>Eukaryota</taxon>
        <taxon>Sar</taxon>
        <taxon>Alveolata</taxon>
        <taxon>Apicomplexa</taxon>
        <taxon>Aconoidasida</taxon>
        <taxon>Haemosporida</taxon>
        <taxon>Plasmodiidae</taxon>
        <taxon>Plasmodium</taxon>
        <taxon>Plasmodium (Vinckeia)</taxon>
    </lineage>
</organism>
<dbReference type="OrthoDB" id="372968at2759"/>
<proteinExistence type="predicted"/>